<dbReference type="CDD" id="cd00179">
    <property type="entry name" value="SynN"/>
    <property type="match status" value="1"/>
</dbReference>
<dbReference type="AlphaFoldDB" id="A0A7M7MAB9"/>
<comment type="similarity">
    <text evidence="2 7">Belongs to the syntaxin family.</text>
</comment>
<dbReference type="GO" id="GO:0006887">
    <property type="term" value="P:exocytosis"/>
    <property type="evidence" value="ECO:0007669"/>
    <property type="project" value="TreeGrafter"/>
</dbReference>
<sequence>MPRDLLAELQSRAAPVNEEDENKKSAEVEETVTIEIENNNQVMVDQLGDFRKKAQQVQDDLDRMRERTDHVKDIHAEILSSPDGGDRNNELEDVMAEVKRLASRIQGALKMIKQKAEEAINENPTSAVSRMKLIQQQTLSKTFVDIMMDYNHAQMEYRERCKDRIKRQLFITGQSTTDEKLEEIIESGNVDVFTQGTIMKTAKAKEALADVQARHKDILQLEKSIRELRDMFLEMAVLVEGQGEMVNRIEYNVANARDFVEQAKKETAQAVEYQKAALKKKFWLIAIGLSILLIIIIIIFVGEKVS</sequence>
<dbReference type="GO" id="GO:0031201">
    <property type="term" value="C:SNARE complex"/>
    <property type="evidence" value="ECO:0007669"/>
    <property type="project" value="TreeGrafter"/>
</dbReference>
<organism evidence="11 12">
    <name type="scientific">Varroa destructor</name>
    <name type="common">Honeybee mite</name>
    <dbReference type="NCBI Taxonomy" id="109461"/>
    <lineage>
        <taxon>Eukaryota</taxon>
        <taxon>Metazoa</taxon>
        <taxon>Ecdysozoa</taxon>
        <taxon>Arthropoda</taxon>
        <taxon>Chelicerata</taxon>
        <taxon>Arachnida</taxon>
        <taxon>Acari</taxon>
        <taxon>Parasitiformes</taxon>
        <taxon>Mesostigmata</taxon>
        <taxon>Gamasina</taxon>
        <taxon>Dermanyssoidea</taxon>
        <taxon>Varroidae</taxon>
        <taxon>Varroa</taxon>
    </lineage>
</organism>
<dbReference type="GO" id="GO:0048278">
    <property type="term" value="P:vesicle docking"/>
    <property type="evidence" value="ECO:0007669"/>
    <property type="project" value="TreeGrafter"/>
</dbReference>
<dbReference type="GO" id="GO:0000149">
    <property type="term" value="F:SNARE binding"/>
    <property type="evidence" value="ECO:0007669"/>
    <property type="project" value="TreeGrafter"/>
</dbReference>
<evidence type="ECO:0000256" key="6">
    <source>
        <dbReference type="ARBA" id="ARBA00023136"/>
    </source>
</evidence>
<comment type="subcellular location">
    <subcellularLocation>
        <location evidence="1">Membrane</location>
        <topology evidence="1">Single-pass type IV membrane protein</topology>
    </subcellularLocation>
</comment>
<dbReference type="Gene3D" id="1.20.5.110">
    <property type="match status" value="1"/>
</dbReference>
<evidence type="ECO:0000256" key="8">
    <source>
        <dbReference type="SAM" id="MobiDB-lite"/>
    </source>
</evidence>
<dbReference type="CDD" id="cd15848">
    <property type="entry name" value="SNARE_syntaxin1-like"/>
    <property type="match status" value="1"/>
</dbReference>
<dbReference type="InterPro" id="IPR006012">
    <property type="entry name" value="Syntaxin/epimorphin_CS"/>
</dbReference>
<dbReference type="Proteomes" id="UP000594260">
    <property type="component" value="Unplaced"/>
</dbReference>
<name>A0A7M7MAB9_VARDE</name>
<evidence type="ECO:0000259" key="10">
    <source>
        <dbReference type="PROSITE" id="PS50192"/>
    </source>
</evidence>
<dbReference type="InParanoid" id="A0A7M7MAB9"/>
<dbReference type="PANTHER" id="PTHR19957">
    <property type="entry name" value="SYNTAXIN"/>
    <property type="match status" value="1"/>
</dbReference>
<dbReference type="InterPro" id="IPR045242">
    <property type="entry name" value="Syntaxin"/>
</dbReference>
<dbReference type="OrthoDB" id="6419842at2759"/>
<dbReference type="GO" id="GO:0005484">
    <property type="term" value="F:SNAP receptor activity"/>
    <property type="evidence" value="ECO:0007669"/>
    <property type="project" value="InterPro"/>
</dbReference>
<dbReference type="GO" id="GO:0006836">
    <property type="term" value="P:neurotransmitter transport"/>
    <property type="evidence" value="ECO:0007669"/>
    <property type="project" value="UniProtKB-KW"/>
</dbReference>
<dbReference type="KEGG" id="vde:111244583"/>
<keyword evidence="5 9" id="KW-1133">Transmembrane helix</keyword>
<dbReference type="GO" id="GO:0012505">
    <property type="term" value="C:endomembrane system"/>
    <property type="evidence" value="ECO:0007669"/>
    <property type="project" value="TreeGrafter"/>
</dbReference>
<reference evidence="11" key="1">
    <citation type="submission" date="2021-01" db="UniProtKB">
        <authorList>
            <consortium name="EnsemblMetazoa"/>
        </authorList>
    </citation>
    <scope>IDENTIFICATION</scope>
</reference>
<evidence type="ECO:0000256" key="7">
    <source>
        <dbReference type="RuleBase" id="RU003858"/>
    </source>
</evidence>
<evidence type="ECO:0000256" key="1">
    <source>
        <dbReference type="ARBA" id="ARBA00004211"/>
    </source>
</evidence>
<protein>
    <recommendedName>
        <fullName evidence="10">t-SNARE coiled-coil homology domain-containing protein</fullName>
    </recommendedName>
</protein>
<feature type="transmembrane region" description="Helical" evidence="9">
    <location>
        <begin position="282"/>
        <end position="302"/>
    </location>
</feature>
<keyword evidence="12" id="KW-1185">Reference proteome</keyword>
<dbReference type="InterPro" id="IPR006011">
    <property type="entry name" value="Syntaxin_N"/>
</dbReference>
<dbReference type="Gene3D" id="1.20.58.70">
    <property type="match status" value="1"/>
</dbReference>
<dbReference type="EnsemblMetazoa" id="XM_022791828">
    <property type="protein sequence ID" value="XP_022647563"/>
    <property type="gene ID" value="LOC111244583"/>
</dbReference>
<dbReference type="OMA" id="LDYKECL"/>
<dbReference type="SMART" id="SM00397">
    <property type="entry name" value="t_SNARE"/>
    <property type="match status" value="1"/>
</dbReference>
<feature type="region of interest" description="Disordered" evidence="8">
    <location>
        <begin position="1"/>
        <end position="28"/>
    </location>
</feature>
<evidence type="ECO:0000256" key="4">
    <source>
        <dbReference type="ARBA" id="ARBA00022775"/>
    </source>
</evidence>
<accession>A0A7M7MAB9</accession>
<dbReference type="Pfam" id="PF05739">
    <property type="entry name" value="SNARE"/>
    <property type="match status" value="1"/>
</dbReference>
<dbReference type="GO" id="GO:0006886">
    <property type="term" value="P:intracellular protein transport"/>
    <property type="evidence" value="ECO:0007669"/>
    <property type="project" value="InterPro"/>
</dbReference>
<dbReference type="RefSeq" id="XP_022647563.1">
    <property type="nucleotide sequence ID" value="XM_022791828.1"/>
</dbReference>
<dbReference type="GeneID" id="111244583"/>
<dbReference type="GO" id="GO:0005886">
    <property type="term" value="C:plasma membrane"/>
    <property type="evidence" value="ECO:0007669"/>
    <property type="project" value="TreeGrafter"/>
</dbReference>
<dbReference type="PROSITE" id="PS50192">
    <property type="entry name" value="T_SNARE"/>
    <property type="match status" value="1"/>
</dbReference>
<proteinExistence type="inferred from homology"/>
<evidence type="ECO:0000256" key="2">
    <source>
        <dbReference type="ARBA" id="ARBA00009063"/>
    </source>
</evidence>
<evidence type="ECO:0000256" key="5">
    <source>
        <dbReference type="ARBA" id="ARBA00022989"/>
    </source>
</evidence>
<dbReference type="PROSITE" id="PS00914">
    <property type="entry name" value="SYNTAXIN"/>
    <property type="match status" value="1"/>
</dbReference>
<dbReference type="SUPFAM" id="SSF47661">
    <property type="entry name" value="t-snare proteins"/>
    <property type="match status" value="1"/>
</dbReference>
<dbReference type="InterPro" id="IPR010989">
    <property type="entry name" value="SNARE"/>
</dbReference>
<evidence type="ECO:0000256" key="3">
    <source>
        <dbReference type="ARBA" id="ARBA00022692"/>
    </source>
</evidence>
<evidence type="ECO:0000313" key="11">
    <source>
        <dbReference type="EnsemblMetazoa" id="XP_022647563"/>
    </source>
</evidence>
<feature type="domain" description="T-SNARE coiled-coil homology" evidence="10">
    <location>
        <begin position="208"/>
        <end position="270"/>
    </location>
</feature>
<keyword evidence="4" id="KW-0813">Transport</keyword>
<evidence type="ECO:0000313" key="12">
    <source>
        <dbReference type="Proteomes" id="UP000594260"/>
    </source>
</evidence>
<dbReference type="InterPro" id="IPR000727">
    <property type="entry name" value="T_SNARE_dom"/>
</dbReference>
<keyword evidence="3 9" id="KW-0812">Transmembrane</keyword>
<dbReference type="GO" id="GO:0006906">
    <property type="term" value="P:vesicle fusion"/>
    <property type="evidence" value="ECO:0007669"/>
    <property type="project" value="TreeGrafter"/>
</dbReference>
<keyword evidence="6 9" id="KW-0472">Membrane</keyword>
<dbReference type="PANTHER" id="PTHR19957:SF307">
    <property type="entry name" value="PROTEIN SSO1-RELATED"/>
    <property type="match status" value="1"/>
</dbReference>
<keyword evidence="4" id="KW-0532">Neurotransmitter transport</keyword>
<dbReference type="Pfam" id="PF00804">
    <property type="entry name" value="Syntaxin"/>
    <property type="match status" value="1"/>
</dbReference>
<evidence type="ECO:0000256" key="9">
    <source>
        <dbReference type="SAM" id="Phobius"/>
    </source>
</evidence>
<dbReference type="SMART" id="SM00503">
    <property type="entry name" value="SynN"/>
    <property type="match status" value="1"/>
</dbReference>